<comment type="caution">
    <text evidence="1">The sequence shown here is derived from an EMBL/GenBank/DDBJ whole genome shotgun (WGS) entry which is preliminary data.</text>
</comment>
<evidence type="ECO:0000313" key="1">
    <source>
        <dbReference type="EMBL" id="KAK0436584.1"/>
    </source>
</evidence>
<evidence type="ECO:0000313" key="2">
    <source>
        <dbReference type="Proteomes" id="UP001175226"/>
    </source>
</evidence>
<protein>
    <submittedName>
        <fullName evidence="1">Uncharacterized protein</fullName>
    </submittedName>
</protein>
<keyword evidence="2" id="KW-1185">Reference proteome</keyword>
<name>A0AA39J857_9AGAR</name>
<dbReference type="EMBL" id="JAUEPT010000054">
    <property type="protein sequence ID" value="KAK0436584.1"/>
    <property type="molecule type" value="Genomic_DNA"/>
</dbReference>
<dbReference type="AlphaFoldDB" id="A0AA39J857"/>
<organism evidence="1 2">
    <name type="scientific">Armillaria borealis</name>
    <dbReference type="NCBI Taxonomy" id="47425"/>
    <lineage>
        <taxon>Eukaryota</taxon>
        <taxon>Fungi</taxon>
        <taxon>Dikarya</taxon>
        <taxon>Basidiomycota</taxon>
        <taxon>Agaricomycotina</taxon>
        <taxon>Agaricomycetes</taxon>
        <taxon>Agaricomycetidae</taxon>
        <taxon>Agaricales</taxon>
        <taxon>Marasmiineae</taxon>
        <taxon>Physalacriaceae</taxon>
        <taxon>Armillaria</taxon>
    </lineage>
</organism>
<dbReference type="Proteomes" id="UP001175226">
    <property type="component" value="Unassembled WGS sequence"/>
</dbReference>
<accession>A0AA39J857</accession>
<gene>
    <name evidence="1" type="ORF">EV421DRAFT_1980125</name>
</gene>
<reference evidence="1" key="1">
    <citation type="submission" date="2023-06" db="EMBL/GenBank/DDBJ databases">
        <authorList>
            <consortium name="Lawrence Berkeley National Laboratory"/>
            <person name="Ahrendt S."/>
            <person name="Sahu N."/>
            <person name="Indic B."/>
            <person name="Wong-Bajracharya J."/>
            <person name="Merenyi Z."/>
            <person name="Ke H.-M."/>
            <person name="Monk M."/>
            <person name="Kocsube S."/>
            <person name="Drula E."/>
            <person name="Lipzen A."/>
            <person name="Balint B."/>
            <person name="Henrissat B."/>
            <person name="Andreopoulos B."/>
            <person name="Martin F.M."/>
            <person name="Harder C.B."/>
            <person name="Rigling D."/>
            <person name="Ford K.L."/>
            <person name="Foster G.D."/>
            <person name="Pangilinan J."/>
            <person name="Papanicolaou A."/>
            <person name="Barry K."/>
            <person name="LaButti K."/>
            <person name="Viragh M."/>
            <person name="Koriabine M."/>
            <person name="Yan M."/>
            <person name="Riley R."/>
            <person name="Champramary S."/>
            <person name="Plett K.L."/>
            <person name="Tsai I.J."/>
            <person name="Slot J."/>
            <person name="Sipos G."/>
            <person name="Plett J."/>
            <person name="Nagy L.G."/>
            <person name="Grigoriev I.V."/>
        </authorList>
    </citation>
    <scope>NUCLEOTIDE SEQUENCE</scope>
    <source>
        <strain evidence="1">FPL87.14</strain>
    </source>
</reference>
<sequence>MATDSSTPNALLEAREARLAAHNKTFGGPIDEETRAYHNSLIKPVRLFIEEPSGQERSEVSTQEDYQFFVQFVRRILIHLSVATLHLGSTAGAYEVVMMAIRQTDRGIDAFQKTQHAPVEIMTLVRSYIRHHPPAIVLVDTQEHKDCPSHTSEEFIWGFVGKDDACSKNEIFISEELVNAYIRLQRAKSGGLPLDPKDETVLVFIQIVILATFLHELVYSLTRWIFGPLITVTKFWMCESGEGIERFVFGGTLCADWKWQDFDSHPPRVEMIERLCLRTRDKDVSSPSSEHIKDSQFAYHELGLEDLKRTLKSLDDYKIHYPAYTLDKNGLSDPDIGAADNMLLIKETGISPLQTRRFILVVRAAIMNSVPLHISGCKTYVLQPACNLPFSVAYDLDPWSLTLDYIDVYS</sequence>
<proteinExistence type="predicted"/>